<feature type="compositionally biased region" description="Polar residues" evidence="1">
    <location>
        <begin position="353"/>
        <end position="371"/>
    </location>
</feature>
<dbReference type="GO" id="GO:0031929">
    <property type="term" value="P:TOR signaling"/>
    <property type="evidence" value="ECO:0007669"/>
    <property type="project" value="InterPro"/>
</dbReference>
<organism evidence="2 3">
    <name type="scientific">Ogataea philodendri</name>
    <dbReference type="NCBI Taxonomy" id="1378263"/>
    <lineage>
        <taxon>Eukaryota</taxon>
        <taxon>Fungi</taxon>
        <taxon>Dikarya</taxon>
        <taxon>Ascomycota</taxon>
        <taxon>Saccharomycotina</taxon>
        <taxon>Pichiomycetes</taxon>
        <taxon>Pichiales</taxon>
        <taxon>Pichiaceae</taxon>
        <taxon>Ogataea</taxon>
    </lineage>
</organism>
<protein>
    <submittedName>
        <fullName evidence="2">Uncharacterized protein</fullName>
    </submittedName>
</protein>
<reference evidence="2" key="1">
    <citation type="journal article" date="2021" name="Open Biol.">
        <title>Shared evolutionary footprints suggest mitochondrial oxidative damage underlies multiple complex I losses in fungi.</title>
        <authorList>
            <person name="Schikora-Tamarit M.A."/>
            <person name="Marcet-Houben M."/>
            <person name="Nosek J."/>
            <person name="Gabaldon T."/>
        </authorList>
    </citation>
    <scope>NUCLEOTIDE SEQUENCE</scope>
    <source>
        <strain evidence="2">CBS6075</strain>
    </source>
</reference>
<sequence length="371" mass="41426">MSVGLPRGKSSVSLKDEPRKKPVKKFTAGKLARNSSYGAHLNKLTRIKSNDSGGSSLAEAERPNFSRSKSSADMLKNKNHNKSVMYLLGGERTKSMTNLKVVTSKPGKHRWLLGTREDSPKSPKSARSVNSSEEEEVDSFDAEDVRETTPLYDSHFILSQSTGQAKPIFDAPRQATENSTPTLSEQRSGSASSLRSVSQPSVAESLSSSVPAKSTVETRTQQKLWLQRENVNSLVDMADSNNAFVSNVTRLEFEQLSREFLTIRRYNNPIVGSLARVNQKSLAVKKVRDQQPQPEKFPGNLAEYGAMVEELWKKNCTDFQQDRKVNFEPQEPKRAPVPKPQPVRQYGHPPPTTRAQQQMKRSSLNIVNLQN</sequence>
<feature type="region of interest" description="Disordered" evidence="1">
    <location>
        <begin position="174"/>
        <end position="221"/>
    </location>
</feature>
<dbReference type="GO" id="GO:0000329">
    <property type="term" value="C:fungal-type vacuole membrane"/>
    <property type="evidence" value="ECO:0007669"/>
    <property type="project" value="TreeGrafter"/>
</dbReference>
<feature type="compositionally biased region" description="Polar residues" evidence="1">
    <location>
        <begin position="200"/>
        <end position="221"/>
    </location>
</feature>
<evidence type="ECO:0000313" key="3">
    <source>
        <dbReference type="Proteomes" id="UP000769157"/>
    </source>
</evidence>
<dbReference type="GO" id="GO:0031931">
    <property type="term" value="C:TORC1 complex"/>
    <property type="evidence" value="ECO:0007669"/>
    <property type="project" value="InterPro"/>
</dbReference>
<accession>A0A9P8PG91</accession>
<comment type="caution">
    <text evidence="2">The sequence shown here is derived from an EMBL/GenBank/DDBJ whole genome shotgun (WGS) entry which is preliminary data.</text>
</comment>
<evidence type="ECO:0000256" key="1">
    <source>
        <dbReference type="SAM" id="MobiDB-lite"/>
    </source>
</evidence>
<proteinExistence type="predicted"/>
<dbReference type="PANTHER" id="PTHR22794">
    <property type="entry name" value="THAP DOMAIN PROTEIN 11"/>
    <property type="match status" value="1"/>
</dbReference>
<dbReference type="AlphaFoldDB" id="A0A9P8PG91"/>
<feature type="compositionally biased region" description="Basic and acidic residues" evidence="1">
    <location>
        <begin position="325"/>
        <end position="334"/>
    </location>
</feature>
<dbReference type="GeneID" id="70232669"/>
<dbReference type="OrthoDB" id="5430106at2759"/>
<dbReference type="PANTHER" id="PTHR22794:SF2">
    <property type="entry name" value="THAP DOMAIN-CONTAINING PROTEIN 11"/>
    <property type="match status" value="1"/>
</dbReference>
<feature type="compositionally biased region" description="Low complexity" evidence="1">
    <location>
        <begin position="183"/>
        <end position="199"/>
    </location>
</feature>
<name>A0A9P8PG91_9ASCO</name>
<dbReference type="Proteomes" id="UP000769157">
    <property type="component" value="Unassembled WGS sequence"/>
</dbReference>
<dbReference type="RefSeq" id="XP_046064358.1">
    <property type="nucleotide sequence ID" value="XM_046208371.1"/>
</dbReference>
<feature type="compositionally biased region" description="Acidic residues" evidence="1">
    <location>
        <begin position="132"/>
        <end position="144"/>
    </location>
</feature>
<feature type="region of interest" description="Disordered" evidence="1">
    <location>
        <begin position="102"/>
        <end position="144"/>
    </location>
</feature>
<feature type="region of interest" description="Disordered" evidence="1">
    <location>
        <begin position="325"/>
        <end position="371"/>
    </location>
</feature>
<keyword evidence="3" id="KW-1185">Reference proteome</keyword>
<feature type="region of interest" description="Disordered" evidence="1">
    <location>
        <begin position="1"/>
        <end position="80"/>
    </location>
</feature>
<evidence type="ECO:0000313" key="2">
    <source>
        <dbReference type="EMBL" id="KAH3670990.1"/>
    </source>
</evidence>
<gene>
    <name evidence="2" type="ORF">OGAPHI_000701</name>
</gene>
<dbReference type="Pfam" id="PF10452">
    <property type="entry name" value="TCO89"/>
    <property type="match status" value="1"/>
</dbReference>
<dbReference type="EMBL" id="JAEUBE010000084">
    <property type="protein sequence ID" value="KAH3670990.1"/>
    <property type="molecule type" value="Genomic_DNA"/>
</dbReference>
<reference evidence="2" key="2">
    <citation type="submission" date="2021-01" db="EMBL/GenBank/DDBJ databases">
        <authorList>
            <person name="Schikora-Tamarit M.A."/>
        </authorList>
    </citation>
    <scope>NUCLEOTIDE SEQUENCE</scope>
    <source>
        <strain evidence="2">CBS6075</strain>
    </source>
</reference>
<dbReference type="InterPro" id="IPR018857">
    <property type="entry name" value="TORC1_cplx_su_TCO89"/>
</dbReference>